<dbReference type="GO" id="GO:0017004">
    <property type="term" value="P:cytochrome complex assembly"/>
    <property type="evidence" value="ECO:0007669"/>
    <property type="project" value="UniProtKB-KW"/>
</dbReference>
<dbReference type="PANTHER" id="PTHR42852:SF6">
    <property type="entry name" value="THIOL:DISULFIDE INTERCHANGE PROTEIN DSBE"/>
    <property type="match status" value="1"/>
</dbReference>
<dbReference type="InterPro" id="IPR025380">
    <property type="entry name" value="DUF4369"/>
</dbReference>
<reference evidence="7 8" key="1">
    <citation type="submission" date="2017-02" db="EMBL/GenBank/DDBJ databases">
        <authorList>
            <person name="Peterson S.W."/>
        </authorList>
    </citation>
    <scope>NUCLEOTIDE SEQUENCE [LARGE SCALE GENOMIC DNA]</scope>
    <source>
        <strain evidence="7 8">DSM 22335</strain>
    </source>
</reference>
<dbReference type="Gene3D" id="3.40.30.10">
    <property type="entry name" value="Glutaredoxin"/>
    <property type="match status" value="1"/>
</dbReference>
<dbReference type="PANTHER" id="PTHR42852">
    <property type="entry name" value="THIOL:DISULFIDE INTERCHANGE PROTEIN DSBE"/>
    <property type="match status" value="1"/>
</dbReference>
<evidence type="ECO:0000256" key="1">
    <source>
        <dbReference type="ARBA" id="ARBA00004196"/>
    </source>
</evidence>
<keyword evidence="5" id="KW-0732">Signal</keyword>
<proteinExistence type="predicted"/>
<dbReference type="InterPro" id="IPR000866">
    <property type="entry name" value="AhpC/TSA"/>
</dbReference>
<keyword evidence="4" id="KW-0676">Redox-active center</keyword>
<dbReference type="CDD" id="cd02966">
    <property type="entry name" value="TlpA_like_family"/>
    <property type="match status" value="1"/>
</dbReference>
<sequence length="382" mass="42188">MKKIWAASALLISLGAAAQQGGAFSVDGNYRVELPVKWVYLTYRGAEGKNVTDSVQATADSKYHFAGKIAEPGLATLRVKYEPNTDGTPRKIRTSRDYAAVYLSPAKIDISSVDSFSNISVKGSAAHDEYVKINAALKPYNARIDALMPEYMKANSEKNEDAKSAVVGKIQNIQKESKQEYLKYVKANPSSPIALYAVTQYAGYDINEPYEIEKLLNSLSPENKNSASGKSLADRVEISKKTAIGRPALEFVQNDTLGKPVALSSLKGKYLLVDFWASWCGPCRAENPNVVKTYQAYKDKGFTVLGVSLDQPDAKDKWLKAIHDDNLTWTHVSDLKYWDNEVAKLYGIRAIPANLLLDRDGKIVAKNLRGEDLKKKLAELLP</sequence>
<feature type="domain" description="Thioredoxin" evidence="6">
    <location>
        <begin position="242"/>
        <end position="382"/>
    </location>
</feature>
<gene>
    <name evidence="7" type="ORF">SAMN04488132_10976</name>
</gene>
<dbReference type="OrthoDB" id="750178at2"/>
<dbReference type="InterPro" id="IPR050553">
    <property type="entry name" value="Thioredoxin_ResA/DsbE_sf"/>
</dbReference>
<comment type="subcellular location">
    <subcellularLocation>
        <location evidence="1">Cell envelope</location>
    </subcellularLocation>
</comment>
<dbReference type="GO" id="GO:0030313">
    <property type="term" value="C:cell envelope"/>
    <property type="evidence" value="ECO:0007669"/>
    <property type="project" value="UniProtKB-SubCell"/>
</dbReference>
<dbReference type="Pfam" id="PF00578">
    <property type="entry name" value="AhpC-TSA"/>
    <property type="match status" value="1"/>
</dbReference>
<dbReference type="Proteomes" id="UP000190888">
    <property type="component" value="Unassembled WGS sequence"/>
</dbReference>
<keyword evidence="2" id="KW-0201">Cytochrome c-type biogenesis</keyword>
<keyword evidence="8" id="KW-1185">Reference proteome</keyword>
<evidence type="ECO:0000256" key="5">
    <source>
        <dbReference type="SAM" id="SignalP"/>
    </source>
</evidence>
<keyword evidence="3" id="KW-1015">Disulfide bond</keyword>
<dbReference type="InterPro" id="IPR017937">
    <property type="entry name" value="Thioredoxin_CS"/>
</dbReference>
<evidence type="ECO:0000256" key="3">
    <source>
        <dbReference type="ARBA" id="ARBA00023157"/>
    </source>
</evidence>
<evidence type="ECO:0000259" key="6">
    <source>
        <dbReference type="PROSITE" id="PS51352"/>
    </source>
</evidence>
<feature type="signal peptide" evidence="5">
    <location>
        <begin position="1"/>
        <end position="18"/>
    </location>
</feature>
<dbReference type="PROSITE" id="PS00194">
    <property type="entry name" value="THIOREDOXIN_1"/>
    <property type="match status" value="1"/>
</dbReference>
<dbReference type="PROSITE" id="PS51352">
    <property type="entry name" value="THIOREDOXIN_2"/>
    <property type="match status" value="1"/>
</dbReference>
<dbReference type="AlphaFoldDB" id="A0A1T4QSG2"/>
<dbReference type="STRING" id="413434.SAMN04488132_10976"/>
<organism evidence="7 8">
    <name type="scientific">Sediminibacterium ginsengisoli</name>
    <dbReference type="NCBI Taxonomy" id="413434"/>
    <lineage>
        <taxon>Bacteria</taxon>
        <taxon>Pseudomonadati</taxon>
        <taxon>Bacteroidota</taxon>
        <taxon>Chitinophagia</taxon>
        <taxon>Chitinophagales</taxon>
        <taxon>Chitinophagaceae</taxon>
        <taxon>Sediminibacterium</taxon>
    </lineage>
</organism>
<dbReference type="GO" id="GO:0016491">
    <property type="term" value="F:oxidoreductase activity"/>
    <property type="evidence" value="ECO:0007669"/>
    <property type="project" value="InterPro"/>
</dbReference>
<dbReference type="InterPro" id="IPR013766">
    <property type="entry name" value="Thioredoxin_domain"/>
</dbReference>
<accession>A0A1T4QSG2</accession>
<evidence type="ECO:0000313" key="7">
    <source>
        <dbReference type="EMBL" id="SKA06692.1"/>
    </source>
</evidence>
<dbReference type="RefSeq" id="WP_078832174.1">
    <property type="nucleotide sequence ID" value="NZ_FUWH01000009.1"/>
</dbReference>
<evidence type="ECO:0000313" key="8">
    <source>
        <dbReference type="Proteomes" id="UP000190888"/>
    </source>
</evidence>
<dbReference type="SUPFAM" id="SSF52833">
    <property type="entry name" value="Thioredoxin-like"/>
    <property type="match status" value="1"/>
</dbReference>
<dbReference type="Pfam" id="PF14289">
    <property type="entry name" value="DUF4369"/>
    <property type="match status" value="1"/>
</dbReference>
<dbReference type="GO" id="GO:0016209">
    <property type="term" value="F:antioxidant activity"/>
    <property type="evidence" value="ECO:0007669"/>
    <property type="project" value="InterPro"/>
</dbReference>
<protein>
    <submittedName>
        <fullName evidence="7">Peroxiredoxin</fullName>
    </submittedName>
</protein>
<evidence type="ECO:0000256" key="4">
    <source>
        <dbReference type="ARBA" id="ARBA00023284"/>
    </source>
</evidence>
<name>A0A1T4QSG2_9BACT</name>
<evidence type="ECO:0000256" key="2">
    <source>
        <dbReference type="ARBA" id="ARBA00022748"/>
    </source>
</evidence>
<dbReference type="EMBL" id="FUWH01000009">
    <property type="protein sequence ID" value="SKA06692.1"/>
    <property type="molecule type" value="Genomic_DNA"/>
</dbReference>
<feature type="chain" id="PRO_5013250517" evidence="5">
    <location>
        <begin position="19"/>
        <end position="382"/>
    </location>
</feature>
<dbReference type="InterPro" id="IPR036249">
    <property type="entry name" value="Thioredoxin-like_sf"/>
</dbReference>